<dbReference type="InterPro" id="IPR023299">
    <property type="entry name" value="ATPase_P-typ_cyto_dom_N"/>
</dbReference>
<keyword evidence="13" id="KW-1185">Reference proteome</keyword>
<dbReference type="SFLD" id="SFLDS00003">
    <property type="entry name" value="Haloacid_Dehalogenase"/>
    <property type="match status" value="1"/>
</dbReference>
<evidence type="ECO:0000256" key="6">
    <source>
        <dbReference type="ARBA" id="ARBA00022989"/>
    </source>
</evidence>
<feature type="transmembrane region" description="Helical" evidence="10">
    <location>
        <begin position="228"/>
        <end position="247"/>
    </location>
</feature>
<dbReference type="InterPro" id="IPR044492">
    <property type="entry name" value="P_typ_ATPase_HD_dom"/>
</dbReference>
<dbReference type="InterPro" id="IPR023298">
    <property type="entry name" value="ATPase_P-typ_TM_dom_sf"/>
</dbReference>
<dbReference type="InterPro" id="IPR027256">
    <property type="entry name" value="P-typ_ATPase_IB"/>
</dbReference>
<dbReference type="RefSeq" id="WP_184386689.1">
    <property type="nucleotide sequence ID" value="NZ_JACIDJ010000011.1"/>
</dbReference>
<dbReference type="SFLD" id="SFLDF00027">
    <property type="entry name" value="p-type_atpase"/>
    <property type="match status" value="1"/>
</dbReference>
<dbReference type="Pfam" id="PF00702">
    <property type="entry name" value="Hydrolase"/>
    <property type="match status" value="1"/>
</dbReference>
<keyword evidence="10" id="KW-0067">ATP-binding</keyword>
<dbReference type="GO" id="GO:0046872">
    <property type="term" value="F:metal ion binding"/>
    <property type="evidence" value="ECO:0007669"/>
    <property type="project" value="UniProtKB-KW"/>
</dbReference>
<dbReference type="InterPro" id="IPR051014">
    <property type="entry name" value="Cation_Transport_ATPase_IB"/>
</dbReference>
<dbReference type="NCBIfam" id="TIGR01525">
    <property type="entry name" value="ATPase-IB_hvy"/>
    <property type="match status" value="1"/>
</dbReference>
<dbReference type="PROSITE" id="PS00154">
    <property type="entry name" value="ATPASE_E1_E2"/>
    <property type="match status" value="1"/>
</dbReference>
<dbReference type="InterPro" id="IPR001757">
    <property type="entry name" value="P_typ_ATPase"/>
</dbReference>
<dbReference type="SFLD" id="SFLDG00002">
    <property type="entry name" value="C1.7:_P-type_atpase_like"/>
    <property type="match status" value="1"/>
</dbReference>
<sequence length="600" mass="60423">MTPLADRRALLAPPLLGLLAGGVLWALGHVPGAAFAMGALPVLALLLAEMARSLRGGEFGLDLIAALAIGFALVMDENLAANVVALMYAGGQFLDDHARHRASAEMTALLARQPRTALRHGSQGLEEVPIAALGPGDRLLIPRGAVLPVDGVLEGDSALLDTAAVTGEPMPMRAARGEALLSGCGNAGEAFDLLATTDAEASTYGGILRLVRAAQESRAPMARLADRWALSFLALTLTLAGGAWAATGEATRALAVLVVATPCPLILAVPVALMAGLSRAAKLGVLVKSAAALEAMSRIRVVIMDKTGTLTHGQAELVAHAGGDEALRLAASLDQASTHPIAHALVAAARAHGLALATPESVRETPGEGLEGVVEGQRVLVGGAAFVQAHATGHPPPLTAEEGLEGATRSLVAVEGRVAGVLLFADRLRPEAPALIAALRRQGVARVELASGDTEARVAAIGRAVGADAAHARLDPSGKVALLHATRAHGPVMMLGDGLNDAPALAAADVGVAVGVRGAAAAQAADAVLLGEGLGRLAEVLAAATRARAIARQSVVAGIGLSTLGMVAAAAGYLTPVQGALLQEAIDVAVILNALRALRA</sequence>
<evidence type="ECO:0000259" key="11">
    <source>
        <dbReference type="Pfam" id="PF00122"/>
    </source>
</evidence>
<comment type="similarity">
    <text evidence="2 10">Belongs to the cation transport ATPase (P-type) (TC 3.A.3) family. Type IB subfamily.</text>
</comment>
<dbReference type="EMBL" id="JACIDJ010000011">
    <property type="protein sequence ID" value="MBB3900461.1"/>
    <property type="molecule type" value="Genomic_DNA"/>
</dbReference>
<evidence type="ECO:0000256" key="2">
    <source>
        <dbReference type="ARBA" id="ARBA00006024"/>
    </source>
</evidence>
<keyword evidence="7 10" id="KW-0472">Membrane</keyword>
<dbReference type="InterPro" id="IPR023214">
    <property type="entry name" value="HAD_sf"/>
</dbReference>
<keyword evidence="10" id="KW-1003">Cell membrane</keyword>
<feature type="transmembrane region" description="Helical" evidence="10">
    <location>
        <begin position="33"/>
        <end position="51"/>
    </location>
</feature>
<dbReference type="GO" id="GO:0005524">
    <property type="term" value="F:ATP binding"/>
    <property type="evidence" value="ECO:0007669"/>
    <property type="project" value="UniProtKB-UniRule"/>
</dbReference>
<dbReference type="GO" id="GO:0016463">
    <property type="term" value="F:P-type zinc transporter activity"/>
    <property type="evidence" value="ECO:0007669"/>
    <property type="project" value="UniProtKB-EC"/>
</dbReference>
<evidence type="ECO:0000256" key="10">
    <source>
        <dbReference type="RuleBase" id="RU362081"/>
    </source>
</evidence>
<dbReference type="PANTHER" id="PTHR48085:SF5">
    <property type="entry name" value="CADMIUM_ZINC-TRANSPORTING ATPASE HMA4-RELATED"/>
    <property type="match status" value="1"/>
</dbReference>
<dbReference type="AlphaFoldDB" id="A0A840AHA5"/>
<dbReference type="GO" id="GO:0005886">
    <property type="term" value="C:plasma membrane"/>
    <property type="evidence" value="ECO:0007669"/>
    <property type="project" value="UniProtKB-SubCell"/>
</dbReference>
<comment type="subcellular location">
    <subcellularLocation>
        <location evidence="10">Cell membrane</location>
    </subcellularLocation>
    <subcellularLocation>
        <location evidence="1">Membrane</location>
    </subcellularLocation>
</comment>
<feature type="transmembrane region" description="Helical" evidence="10">
    <location>
        <begin position="253"/>
        <end position="273"/>
    </location>
</feature>
<dbReference type="NCBIfam" id="TIGR01494">
    <property type="entry name" value="ATPase_P-type"/>
    <property type="match status" value="1"/>
</dbReference>
<keyword evidence="5" id="KW-1278">Translocase</keyword>
<name>A0A840AHA5_9PROT</name>
<keyword evidence="10" id="KW-0547">Nucleotide-binding</keyword>
<evidence type="ECO:0000256" key="8">
    <source>
        <dbReference type="ARBA" id="ARBA00039097"/>
    </source>
</evidence>
<evidence type="ECO:0000256" key="1">
    <source>
        <dbReference type="ARBA" id="ARBA00004370"/>
    </source>
</evidence>
<dbReference type="GO" id="GO:0016887">
    <property type="term" value="F:ATP hydrolysis activity"/>
    <property type="evidence" value="ECO:0007669"/>
    <property type="project" value="InterPro"/>
</dbReference>
<dbReference type="InterPro" id="IPR036412">
    <property type="entry name" value="HAD-like_sf"/>
</dbReference>
<evidence type="ECO:0000256" key="4">
    <source>
        <dbReference type="ARBA" id="ARBA00022723"/>
    </source>
</evidence>
<dbReference type="Gene3D" id="3.40.50.1000">
    <property type="entry name" value="HAD superfamily/HAD-like"/>
    <property type="match status" value="1"/>
</dbReference>
<evidence type="ECO:0000256" key="7">
    <source>
        <dbReference type="ARBA" id="ARBA00023136"/>
    </source>
</evidence>
<dbReference type="Gene3D" id="2.70.150.10">
    <property type="entry name" value="Calcium-transporting ATPase, cytoplasmic transduction domain A"/>
    <property type="match status" value="1"/>
</dbReference>
<dbReference type="PANTHER" id="PTHR48085">
    <property type="entry name" value="CADMIUM/ZINC-TRANSPORTING ATPASE HMA2-RELATED"/>
    <property type="match status" value="1"/>
</dbReference>
<evidence type="ECO:0000313" key="12">
    <source>
        <dbReference type="EMBL" id="MBB3900461.1"/>
    </source>
</evidence>
<evidence type="ECO:0000256" key="9">
    <source>
        <dbReference type="ARBA" id="ARBA00047308"/>
    </source>
</evidence>
<reference evidence="12 13" key="1">
    <citation type="submission" date="2020-08" db="EMBL/GenBank/DDBJ databases">
        <title>Genomic Encyclopedia of Type Strains, Phase IV (KMG-IV): sequencing the most valuable type-strain genomes for metagenomic binning, comparative biology and taxonomic classification.</title>
        <authorList>
            <person name="Goeker M."/>
        </authorList>
    </citation>
    <scope>NUCLEOTIDE SEQUENCE [LARGE SCALE GENOMIC DNA]</scope>
    <source>
        <strain evidence="12 13">DSM 19979</strain>
    </source>
</reference>
<proteinExistence type="inferred from homology"/>
<keyword evidence="3 10" id="KW-0812">Transmembrane</keyword>
<dbReference type="InterPro" id="IPR018303">
    <property type="entry name" value="ATPase_P-typ_P_site"/>
</dbReference>
<comment type="caution">
    <text evidence="12">The sequence shown here is derived from an EMBL/GenBank/DDBJ whole genome shotgun (WGS) entry which is preliminary data.</text>
</comment>
<keyword evidence="6 10" id="KW-1133">Transmembrane helix</keyword>
<dbReference type="SUPFAM" id="SSF81653">
    <property type="entry name" value="Calcium ATPase, transduction domain A"/>
    <property type="match status" value="1"/>
</dbReference>
<evidence type="ECO:0000256" key="5">
    <source>
        <dbReference type="ARBA" id="ARBA00022967"/>
    </source>
</evidence>
<gene>
    <name evidence="12" type="ORF">GGQ83_003938</name>
</gene>
<dbReference type="SUPFAM" id="SSF81665">
    <property type="entry name" value="Calcium ATPase, transmembrane domain M"/>
    <property type="match status" value="1"/>
</dbReference>
<comment type="catalytic activity">
    <reaction evidence="9">
        <text>Zn(2+)(in) + ATP + H2O = Zn(2+)(out) + ADP + phosphate + H(+)</text>
        <dbReference type="Rhea" id="RHEA:20621"/>
        <dbReference type="ChEBI" id="CHEBI:15377"/>
        <dbReference type="ChEBI" id="CHEBI:15378"/>
        <dbReference type="ChEBI" id="CHEBI:29105"/>
        <dbReference type="ChEBI" id="CHEBI:30616"/>
        <dbReference type="ChEBI" id="CHEBI:43474"/>
        <dbReference type="ChEBI" id="CHEBI:456216"/>
        <dbReference type="EC" id="7.2.2.12"/>
    </reaction>
</comment>
<dbReference type="Pfam" id="PF00122">
    <property type="entry name" value="E1-E2_ATPase"/>
    <property type="match status" value="1"/>
</dbReference>
<dbReference type="SUPFAM" id="SSF56784">
    <property type="entry name" value="HAD-like"/>
    <property type="match status" value="1"/>
</dbReference>
<evidence type="ECO:0000256" key="3">
    <source>
        <dbReference type="ARBA" id="ARBA00022692"/>
    </source>
</evidence>
<dbReference type="EC" id="7.2.2.12" evidence="8"/>
<accession>A0A840AHA5</accession>
<dbReference type="InterPro" id="IPR059000">
    <property type="entry name" value="ATPase_P-type_domA"/>
</dbReference>
<keyword evidence="4 10" id="KW-0479">Metal-binding</keyword>
<evidence type="ECO:0000313" key="13">
    <source>
        <dbReference type="Proteomes" id="UP000553193"/>
    </source>
</evidence>
<protein>
    <recommendedName>
        <fullName evidence="8">P-type Zn(2+) transporter</fullName>
        <ecNumber evidence="8">7.2.2.12</ecNumber>
    </recommendedName>
</protein>
<dbReference type="InterPro" id="IPR008250">
    <property type="entry name" value="ATPase_P-typ_transduc_dom_A_sf"/>
</dbReference>
<feature type="transmembrane region" description="Helical" evidence="10">
    <location>
        <begin position="555"/>
        <end position="574"/>
    </location>
</feature>
<dbReference type="Proteomes" id="UP000553193">
    <property type="component" value="Unassembled WGS sequence"/>
</dbReference>
<feature type="domain" description="P-type ATPase A" evidence="11">
    <location>
        <begin position="113"/>
        <end position="211"/>
    </location>
</feature>
<dbReference type="GO" id="GO:0015086">
    <property type="term" value="F:cadmium ion transmembrane transporter activity"/>
    <property type="evidence" value="ECO:0007669"/>
    <property type="project" value="TreeGrafter"/>
</dbReference>
<dbReference type="Gene3D" id="3.40.1110.10">
    <property type="entry name" value="Calcium-transporting ATPase, cytoplasmic domain N"/>
    <property type="match status" value="1"/>
</dbReference>
<organism evidence="12 13">
    <name type="scientific">Roseococcus suduntuyensis</name>
    <dbReference type="NCBI Taxonomy" id="455361"/>
    <lineage>
        <taxon>Bacteria</taxon>
        <taxon>Pseudomonadati</taxon>
        <taxon>Pseudomonadota</taxon>
        <taxon>Alphaproteobacteria</taxon>
        <taxon>Acetobacterales</taxon>
        <taxon>Roseomonadaceae</taxon>
        <taxon>Roseococcus</taxon>
    </lineage>
</organism>
<dbReference type="PRINTS" id="PR00119">
    <property type="entry name" value="CATATPASE"/>
</dbReference>